<sequence>MRIWGESSKKLLWFAFLGEEENQSRNELLSIQTAVIHRNRANVMDSNLDSTPEIKRVNTSKIQAVWIFI</sequence>
<evidence type="ECO:0000313" key="2">
    <source>
        <dbReference type="Proteomes" id="UP000196708"/>
    </source>
</evidence>
<accession>A0A1Z2SG40</accession>
<name>A0A1Z2SG40_VIBGA</name>
<evidence type="ECO:0000313" key="1">
    <source>
        <dbReference type="EMBL" id="ASA56047.1"/>
    </source>
</evidence>
<dbReference type="Proteomes" id="UP000196708">
    <property type="component" value="Chromosome 1"/>
</dbReference>
<dbReference type="AlphaFoldDB" id="A0A1Z2SG40"/>
<proteinExistence type="predicted"/>
<reference evidence="1 2" key="1">
    <citation type="submission" date="2016-12" db="EMBL/GenBank/DDBJ databases">
        <authorList>
            <person name="Song W.-J."/>
            <person name="Kurnit D.M."/>
        </authorList>
    </citation>
    <scope>NUCLEOTIDE SEQUENCE [LARGE SCALE GENOMIC DNA]</scope>
    <source>
        <strain evidence="1 2">ATCC 43942</strain>
    </source>
</reference>
<dbReference type="EMBL" id="CP018835">
    <property type="protein sequence ID" value="ASA56047.1"/>
    <property type="molecule type" value="Genomic_DNA"/>
</dbReference>
<gene>
    <name evidence="1" type="ORF">BSQ33_10305</name>
</gene>
<dbReference type="KEGG" id="vga:BSQ33_10305"/>
<protein>
    <submittedName>
        <fullName evidence="1">Uncharacterized protein</fullName>
    </submittedName>
</protein>
<organism evidence="1 2">
    <name type="scientific">Vibrio gazogenes</name>
    <dbReference type="NCBI Taxonomy" id="687"/>
    <lineage>
        <taxon>Bacteria</taxon>
        <taxon>Pseudomonadati</taxon>
        <taxon>Pseudomonadota</taxon>
        <taxon>Gammaproteobacteria</taxon>
        <taxon>Vibrionales</taxon>
        <taxon>Vibrionaceae</taxon>
        <taxon>Vibrio</taxon>
    </lineage>
</organism>